<sequence>MNNYYNSTSYLNKINTKQVLILDIDDQYEKNDKFILGSSDKFHIKLHEPIIIDNISELYLDNVTTYNCNISNDNDNSAFILNIDQFNSTTKVASNSSYTYTSAIGGSSSRLISNGNNIIANNIIIPNENNDLGNYFSSVHHKSKKLNYLADIPCGRIDQLSGNITNLHGDSIFHGQQNSNNYTYMIQNINWLWNGQNNSFSGSDAGIDFPGSSNGSITHIKKNTEFILSRGTDTLSMVSCVLLNDTRLKANRILFSTSASHTIVKDNFTNCSNVNMLISNTPISDNECDKNHGGTPHINNPNIVLKGEQIMNLFLPKIPDLTKSPAEFAKGNPELYYDTGRFIAEFTIIEKK</sequence>
<name>A0A6C0D0L4_9ZZZZ</name>
<dbReference type="AlphaFoldDB" id="A0A6C0D0L4"/>
<reference evidence="1" key="1">
    <citation type="journal article" date="2020" name="Nature">
        <title>Giant virus diversity and host interactions through global metagenomics.</title>
        <authorList>
            <person name="Schulz F."/>
            <person name="Roux S."/>
            <person name="Paez-Espino D."/>
            <person name="Jungbluth S."/>
            <person name="Walsh D.A."/>
            <person name="Denef V.J."/>
            <person name="McMahon K.D."/>
            <person name="Konstantinidis K.T."/>
            <person name="Eloe-Fadrosh E.A."/>
            <person name="Kyrpides N.C."/>
            <person name="Woyke T."/>
        </authorList>
    </citation>
    <scope>NUCLEOTIDE SEQUENCE</scope>
    <source>
        <strain evidence="1">GVMAG-M-3300023110-24</strain>
    </source>
</reference>
<proteinExistence type="predicted"/>
<evidence type="ECO:0000313" key="1">
    <source>
        <dbReference type="EMBL" id="QHT09245.1"/>
    </source>
</evidence>
<organism evidence="1">
    <name type="scientific">viral metagenome</name>
    <dbReference type="NCBI Taxonomy" id="1070528"/>
    <lineage>
        <taxon>unclassified sequences</taxon>
        <taxon>metagenomes</taxon>
        <taxon>organismal metagenomes</taxon>
    </lineage>
</organism>
<protein>
    <submittedName>
        <fullName evidence="1">Uncharacterized protein</fullName>
    </submittedName>
</protein>
<accession>A0A6C0D0L4</accession>
<dbReference type="EMBL" id="MN739508">
    <property type="protein sequence ID" value="QHT09245.1"/>
    <property type="molecule type" value="Genomic_DNA"/>
</dbReference>